<evidence type="ECO:0000313" key="3">
    <source>
        <dbReference type="Proteomes" id="UP000663193"/>
    </source>
</evidence>
<organism evidence="2 3">
    <name type="scientific">Phaeosphaeria nodorum (strain SN15 / ATCC MYA-4574 / FGSC 10173)</name>
    <name type="common">Glume blotch fungus</name>
    <name type="synonym">Parastagonospora nodorum</name>
    <dbReference type="NCBI Taxonomy" id="321614"/>
    <lineage>
        <taxon>Eukaryota</taxon>
        <taxon>Fungi</taxon>
        <taxon>Dikarya</taxon>
        <taxon>Ascomycota</taxon>
        <taxon>Pezizomycotina</taxon>
        <taxon>Dothideomycetes</taxon>
        <taxon>Pleosporomycetidae</taxon>
        <taxon>Pleosporales</taxon>
        <taxon>Pleosporineae</taxon>
        <taxon>Phaeosphaeriaceae</taxon>
        <taxon>Parastagonospora</taxon>
    </lineage>
</organism>
<proteinExistence type="predicted"/>
<dbReference type="AlphaFoldDB" id="A0A7U2I0E3"/>
<feature type="region of interest" description="Disordered" evidence="1">
    <location>
        <begin position="93"/>
        <end position="115"/>
    </location>
</feature>
<dbReference type="VEuPathDB" id="FungiDB:JI435_410120"/>
<keyword evidence="3" id="KW-1185">Reference proteome</keyword>
<reference evidence="3" key="1">
    <citation type="journal article" date="2021" name="BMC Genomics">
        <title>Chromosome-level genome assembly and manually-curated proteome of model necrotroph Parastagonospora nodorum Sn15 reveals a genome-wide trove of candidate effector homologs, and redundancy of virulence-related functions within an accessory chromosome.</title>
        <authorList>
            <person name="Bertazzoni S."/>
            <person name="Jones D.A.B."/>
            <person name="Phan H.T."/>
            <person name="Tan K.-C."/>
            <person name="Hane J.K."/>
        </authorList>
    </citation>
    <scope>NUCLEOTIDE SEQUENCE [LARGE SCALE GENOMIC DNA]</scope>
    <source>
        <strain evidence="3">SN15 / ATCC MYA-4574 / FGSC 10173)</strain>
    </source>
</reference>
<feature type="region of interest" description="Disordered" evidence="1">
    <location>
        <begin position="1"/>
        <end position="20"/>
    </location>
</feature>
<gene>
    <name evidence="2" type="ORF">JI435_410120</name>
</gene>
<evidence type="ECO:0000256" key="1">
    <source>
        <dbReference type="SAM" id="MobiDB-lite"/>
    </source>
</evidence>
<evidence type="ECO:0000313" key="2">
    <source>
        <dbReference type="EMBL" id="QRC97109.1"/>
    </source>
</evidence>
<feature type="compositionally biased region" description="Polar residues" evidence="1">
    <location>
        <begin position="93"/>
        <end position="107"/>
    </location>
</feature>
<sequence length="127" mass="13969">MSATNPAHSRGSAQHQSRNIPPSWIEMLVMHSPYKNSHCSSSHSCVLCTTYPASNHDTTTLQSIQPIISSWHEAVAVTDTHCFGSARDMEPQTCTVANQPGTTTPSKKPQDDRTKERAALCETYLQL</sequence>
<accession>A0A7U2I0E3</accession>
<dbReference type="EMBL" id="CP069029">
    <property type="protein sequence ID" value="QRC97109.1"/>
    <property type="molecule type" value="Genomic_DNA"/>
</dbReference>
<name>A0A7U2I0E3_PHANO</name>
<dbReference type="Proteomes" id="UP000663193">
    <property type="component" value="Chromosome 7"/>
</dbReference>
<protein>
    <submittedName>
        <fullName evidence="2">Uncharacterized protein</fullName>
    </submittedName>
</protein>